<dbReference type="PANTHER" id="PTHR23427:SF2">
    <property type="entry name" value="SURFEIT LOCUS PROTEIN 1"/>
    <property type="match status" value="1"/>
</dbReference>
<dbReference type="PROSITE" id="PS50895">
    <property type="entry name" value="SURF1"/>
    <property type="match status" value="1"/>
</dbReference>
<dbReference type="Pfam" id="PF02104">
    <property type="entry name" value="SURF1"/>
    <property type="match status" value="1"/>
</dbReference>
<protein>
    <recommendedName>
        <fullName evidence="6">SURF1-like protein</fullName>
    </recommendedName>
</protein>
<accession>A0A1I7HJE2</accession>
<dbReference type="EMBL" id="FPBL01000005">
    <property type="protein sequence ID" value="SFU60795.1"/>
    <property type="molecule type" value="Genomic_DNA"/>
</dbReference>
<dbReference type="Proteomes" id="UP000183926">
    <property type="component" value="Unassembled WGS sequence"/>
</dbReference>
<dbReference type="GO" id="GO:0005886">
    <property type="term" value="C:plasma membrane"/>
    <property type="evidence" value="ECO:0007669"/>
    <property type="project" value="UniProtKB-SubCell"/>
</dbReference>
<evidence type="ECO:0000313" key="8">
    <source>
        <dbReference type="Proteomes" id="UP000183926"/>
    </source>
</evidence>
<comment type="similarity">
    <text evidence="2 6">Belongs to the SURF1 family.</text>
</comment>
<keyword evidence="6" id="KW-1003">Cell membrane</keyword>
<comment type="subcellular location">
    <subcellularLocation>
        <location evidence="6">Cell membrane</location>
        <topology evidence="6">Multi-pass membrane protein</topology>
    </subcellularLocation>
    <subcellularLocation>
        <location evidence="1">Membrane</location>
    </subcellularLocation>
</comment>
<proteinExistence type="inferred from homology"/>
<evidence type="ECO:0000256" key="5">
    <source>
        <dbReference type="ARBA" id="ARBA00023136"/>
    </source>
</evidence>
<dbReference type="InterPro" id="IPR045214">
    <property type="entry name" value="Surf1/Surf4"/>
</dbReference>
<dbReference type="CDD" id="cd06662">
    <property type="entry name" value="SURF1"/>
    <property type="match status" value="1"/>
</dbReference>
<gene>
    <name evidence="7" type="ORF">SAMN05216339_10552</name>
</gene>
<evidence type="ECO:0000256" key="1">
    <source>
        <dbReference type="ARBA" id="ARBA00004370"/>
    </source>
</evidence>
<organism evidence="7 8">
    <name type="scientific">Nitrosomonas eutropha</name>
    <dbReference type="NCBI Taxonomy" id="916"/>
    <lineage>
        <taxon>Bacteria</taxon>
        <taxon>Pseudomonadati</taxon>
        <taxon>Pseudomonadota</taxon>
        <taxon>Betaproteobacteria</taxon>
        <taxon>Nitrosomonadales</taxon>
        <taxon>Nitrosomonadaceae</taxon>
        <taxon>Nitrosomonas</taxon>
    </lineage>
</organism>
<evidence type="ECO:0000256" key="2">
    <source>
        <dbReference type="ARBA" id="ARBA00007165"/>
    </source>
</evidence>
<evidence type="ECO:0000313" key="7">
    <source>
        <dbReference type="EMBL" id="SFU60795.1"/>
    </source>
</evidence>
<dbReference type="AlphaFoldDB" id="A0A1I7HJE2"/>
<dbReference type="PANTHER" id="PTHR23427">
    <property type="entry name" value="SURFEIT LOCUS PROTEIN"/>
    <property type="match status" value="1"/>
</dbReference>
<dbReference type="OrthoDB" id="9789940at2"/>
<evidence type="ECO:0000256" key="3">
    <source>
        <dbReference type="ARBA" id="ARBA00022692"/>
    </source>
</evidence>
<reference evidence="7 8" key="1">
    <citation type="submission" date="2016-10" db="EMBL/GenBank/DDBJ databases">
        <authorList>
            <person name="de Groot N.N."/>
        </authorList>
    </citation>
    <scope>NUCLEOTIDE SEQUENCE [LARGE SCALE GENOMIC DNA]</scope>
    <source>
        <strain evidence="7 8">Nm24</strain>
    </source>
</reference>
<dbReference type="RefSeq" id="WP_074928333.1">
    <property type="nucleotide sequence ID" value="NZ_FPBL01000005.1"/>
</dbReference>
<feature type="transmembrane region" description="Helical" evidence="6">
    <location>
        <begin position="12"/>
        <end position="33"/>
    </location>
</feature>
<evidence type="ECO:0000256" key="4">
    <source>
        <dbReference type="ARBA" id="ARBA00022989"/>
    </source>
</evidence>
<sequence length="239" mass="26899">MPGFLQQFKPSLWSTIVTVFAIAVFLKLGFWQLSRAEEKDNRFSLIEYYAQQPPVIIPESLVKLSDYLYRRVEVDGYFDSERSIFLDNKIHQGIAGYHVLTPLRLANSSIDILVNRGWVAVGNDRSVLPNIRTPGGLVHILGIVVSPSIKALSLSDDDIKGNVWQNFDLDTYQGMTGLTLQPLLLLQQNDATDDGLIRQWGNPDSGSSRNTGYALQWFSFAAMTFIIYIVLNVKRKSNA</sequence>
<keyword evidence="4 6" id="KW-1133">Transmembrane helix</keyword>
<evidence type="ECO:0000256" key="6">
    <source>
        <dbReference type="RuleBase" id="RU363076"/>
    </source>
</evidence>
<feature type="transmembrane region" description="Helical" evidence="6">
    <location>
        <begin position="213"/>
        <end position="231"/>
    </location>
</feature>
<dbReference type="InterPro" id="IPR002994">
    <property type="entry name" value="Surf1/Shy1"/>
</dbReference>
<keyword evidence="5 6" id="KW-0472">Membrane</keyword>
<name>A0A1I7HJE2_9PROT</name>
<keyword evidence="3 6" id="KW-0812">Transmembrane</keyword>